<keyword evidence="1" id="KW-0472">Membrane</keyword>
<dbReference type="Gene3D" id="2.60.120.1440">
    <property type="match status" value="1"/>
</dbReference>
<keyword evidence="5" id="KW-1185">Reference proteome</keyword>
<dbReference type="Pfam" id="PF04773">
    <property type="entry name" value="FecR"/>
    <property type="match status" value="1"/>
</dbReference>
<dbReference type="Proteomes" id="UP000198984">
    <property type="component" value="Unassembled WGS sequence"/>
</dbReference>
<protein>
    <submittedName>
        <fullName evidence="4">FecR family protein</fullName>
    </submittedName>
</protein>
<dbReference type="AlphaFoldDB" id="A0A1H8GBW6"/>
<reference evidence="4 5" key="1">
    <citation type="submission" date="2016-10" db="EMBL/GenBank/DDBJ databases">
        <authorList>
            <person name="de Groot N.N."/>
        </authorList>
    </citation>
    <scope>NUCLEOTIDE SEQUENCE [LARGE SCALE GENOMIC DNA]</scope>
    <source>
        <strain evidence="4 5">DSM 21039</strain>
    </source>
</reference>
<evidence type="ECO:0000313" key="5">
    <source>
        <dbReference type="Proteomes" id="UP000198984"/>
    </source>
</evidence>
<name>A0A1H8GBW6_9BACT</name>
<dbReference type="InterPro" id="IPR032508">
    <property type="entry name" value="FecR_C"/>
</dbReference>
<accession>A0A1H8GBW6</accession>
<keyword evidence="1" id="KW-0812">Transmembrane</keyword>
<feature type="transmembrane region" description="Helical" evidence="1">
    <location>
        <begin position="69"/>
        <end position="87"/>
    </location>
</feature>
<evidence type="ECO:0000313" key="4">
    <source>
        <dbReference type="EMBL" id="SEN40798.1"/>
    </source>
</evidence>
<proteinExistence type="predicted"/>
<sequence length="371" mass="41198">MLLEYFEVPGNEMALKELILQELQQQQELTVPVPDVDQRLANIYSKVTQQIRQEKAVHKLPGKISWKRIAAAAAIVMMLGSTYYLFLQTGRHKHMARYANDIAPGKSSATLTLANGTKIVLSDAANGKLAEQAGVSISKTDSGQLVYEIKDQQTAGMNVMNTLTTANGETYRLRLPDQSEVWLNAASSIRFPASFASLKQRRIELSGEAYFEIAPDAAHPFIVKTDRQEVQVLGTRFNINSYKDAAATVTTLLDGSVRVADALASKGEILKPGQQAVVKENSPIMIMPANIKAAMAWKNGYFRFNNGSINEIMLQLGRWYNIEVRYEGKLSEERFSGNISRNKNISEVLDMLSYSNAVKFKVEGRVVTVMP</sequence>
<dbReference type="GO" id="GO:0016989">
    <property type="term" value="F:sigma factor antagonist activity"/>
    <property type="evidence" value="ECO:0007669"/>
    <property type="project" value="TreeGrafter"/>
</dbReference>
<dbReference type="EMBL" id="FOBB01000010">
    <property type="protein sequence ID" value="SEN40798.1"/>
    <property type="molecule type" value="Genomic_DNA"/>
</dbReference>
<evidence type="ECO:0000259" key="3">
    <source>
        <dbReference type="Pfam" id="PF16344"/>
    </source>
</evidence>
<gene>
    <name evidence="4" type="ORF">SAMN04488505_11081</name>
</gene>
<dbReference type="InterPro" id="IPR006860">
    <property type="entry name" value="FecR"/>
</dbReference>
<dbReference type="PANTHER" id="PTHR30273:SF2">
    <property type="entry name" value="PROTEIN FECR"/>
    <property type="match status" value="1"/>
</dbReference>
<keyword evidence="1" id="KW-1133">Transmembrane helix</keyword>
<feature type="domain" description="FecR protein" evidence="2">
    <location>
        <begin position="162"/>
        <end position="258"/>
    </location>
</feature>
<dbReference type="PIRSF" id="PIRSF018266">
    <property type="entry name" value="FecR"/>
    <property type="match status" value="1"/>
</dbReference>
<feature type="domain" description="Protein FecR C-terminal" evidence="3">
    <location>
        <begin position="301"/>
        <end position="369"/>
    </location>
</feature>
<dbReference type="InterPro" id="IPR012373">
    <property type="entry name" value="Ferrdict_sens_TM"/>
</dbReference>
<dbReference type="Pfam" id="PF16344">
    <property type="entry name" value="FecR_C"/>
    <property type="match status" value="1"/>
</dbReference>
<dbReference type="PANTHER" id="PTHR30273">
    <property type="entry name" value="PERIPLASMIC SIGNAL SENSOR AND SIGMA FACTOR ACTIVATOR FECR-RELATED"/>
    <property type="match status" value="1"/>
</dbReference>
<evidence type="ECO:0000259" key="2">
    <source>
        <dbReference type="Pfam" id="PF04773"/>
    </source>
</evidence>
<evidence type="ECO:0000256" key="1">
    <source>
        <dbReference type="SAM" id="Phobius"/>
    </source>
</evidence>
<dbReference type="Gene3D" id="3.55.50.30">
    <property type="match status" value="1"/>
</dbReference>
<dbReference type="STRING" id="573321.SAMN04488505_11081"/>
<organism evidence="4 5">
    <name type="scientific">Chitinophaga rupis</name>
    <dbReference type="NCBI Taxonomy" id="573321"/>
    <lineage>
        <taxon>Bacteria</taxon>
        <taxon>Pseudomonadati</taxon>
        <taxon>Bacteroidota</taxon>
        <taxon>Chitinophagia</taxon>
        <taxon>Chitinophagales</taxon>
        <taxon>Chitinophagaceae</taxon>
        <taxon>Chitinophaga</taxon>
    </lineage>
</organism>